<dbReference type="InterPro" id="IPR011701">
    <property type="entry name" value="MFS"/>
</dbReference>
<feature type="transmembrane region" description="Helical" evidence="6">
    <location>
        <begin position="372"/>
        <end position="398"/>
    </location>
</feature>
<keyword evidence="2" id="KW-0813">Transport</keyword>
<organism evidence="8 9">
    <name type="scientific">Microbacterium stercoris</name>
    <dbReference type="NCBI Taxonomy" id="2820289"/>
    <lineage>
        <taxon>Bacteria</taxon>
        <taxon>Bacillati</taxon>
        <taxon>Actinomycetota</taxon>
        <taxon>Actinomycetes</taxon>
        <taxon>Micrococcales</taxon>
        <taxon>Microbacteriaceae</taxon>
        <taxon>Microbacterium</taxon>
    </lineage>
</organism>
<dbReference type="PANTHER" id="PTHR43385">
    <property type="entry name" value="RIBOFLAVIN TRANSPORTER RIBJ"/>
    <property type="match status" value="1"/>
</dbReference>
<dbReference type="Proteomes" id="UP000680132">
    <property type="component" value="Unassembled WGS sequence"/>
</dbReference>
<feature type="transmembrane region" description="Helical" evidence="6">
    <location>
        <begin position="115"/>
        <end position="138"/>
    </location>
</feature>
<feature type="transmembrane region" description="Helical" evidence="6">
    <location>
        <begin position="227"/>
        <end position="249"/>
    </location>
</feature>
<dbReference type="Gene3D" id="1.20.1250.20">
    <property type="entry name" value="MFS general substrate transporter like domains"/>
    <property type="match status" value="1"/>
</dbReference>
<dbReference type="SUPFAM" id="SSF103473">
    <property type="entry name" value="MFS general substrate transporter"/>
    <property type="match status" value="1"/>
</dbReference>
<keyword evidence="4 6" id="KW-1133">Transmembrane helix</keyword>
<feature type="transmembrane region" description="Helical" evidence="6">
    <location>
        <begin position="90"/>
        <end position="109"/>
    </location>
</feature>
<protein>
    <submittedName>
        <fullName evidence="8">MFS transporter</fullName>
    </submittedName>
</protein>
<keyword evidence="5 6" id="KW-0472">Membrane</keyword>
<feature type="transmembrane region" description="Helical" evidence="6">
    <location>
        <begin position="261"/>
        <end position="279"/>
    </location>
</feature>
<accession>A0A939QJH0</accession>
<dbReference type="InterPro" id="IPR020846">
    <property type="entry name" value="MFS_dom"/>
</dbReference>
<proteinExistence type="predicted"/>
<evidence type="ECO:0000259" key="7">
    <source>
        <dbReference type="PROSITE" id="PS50850"/>
    </source>
</evidence>
<dbReference type="GO" id="GO:0022857">
    <property type="term" value="F:transmembrane transporter activity"/>
    <property type="evidence" value="ECO:0007669"/>
    <property type="project" value="InterPro"/>
</dbReference>
<feature type="transmembrane region" description="Helical" evidence="6">
    <location>
        <begin position="24"/>
        <end position="49"/>
    </location>
</feature>
<dbReference type="Pfam" id="PF07690">
    <property type="entry name" value="MFS_1"/>
    <property type="match status" value="1"/>
</dbReference>
<dbReference type="InterPro" id="IPR036259">
    <property type="entry name" value="MFS_trans_sf"/>
</dbReference>
<gene>
    <name evidence="8" type="ORF">J5V96_00380</name>
</gene>
<comment type="subcellular location">
    <subcellularLocation>
        <location evidence="1">Cell membrane</location>
        <topology evidence="1">Multi-pass membrane protein</topology>
    </subcellularLocation>
</comment>
<evidence type="ECO:0000313" key="8">
    <source>
        <dbReference type="EMBL" id="MBO3661960.1"/>
    </source>
</evidence>
<dbReference type="GO" id="GO:0005886">
    <property type="term" value="C:plasma membrane"/>
    <property type="evidence" value="ECO:0007669"/>
    <property type="project" value="UniProtKB-SubCell"/>
</dbReference>
<sequence length="401" mass="40953">MSGDGDDVTPVAPAAPEPWQPWRLAALSLGQVVSWGILFYAMIVAAPVVAEDTGWPLALVTALFSAGLVASAIAGVPVGRWLDAKGPRGVMTLGSVLGAAGLIVVAGAPEPWLFGLGWVVAGTAQAATLYQAAFTVLARRYDLRRRGAMTILTLAGGLASTIFAPIVAGLLSVIDWRSTFVVLAGVLAVVTVPLHWFTLERRWPPLLPTAVAEVGPGVRAVLRSRRFWALEGGTLLLVAALYMVTLSVIPLYSEKGMDYGLAAWALGLLGAGQVAGRLLYVAIPRTSAPRVPLVATAATGAVALALMALTPGPTWLLIALAIVAGAVRGAQTLVQGSAVIERWGAATYGSLNGVYAAPITIVAALGPALGPMAAAAVGGYGVMALIASGCALLAIVFARAS</sequence>
<comment type="caution">
    <text evidence="8">The sequence shown here is derived from an EMBL/GenBank/DDBJ whole genome shotgun (WGS) entry which is preliminary data.</text>
</comment>
<dbReference type="PROSITE" id="PS50850">
    <property type="entry name" value="MFS"/>
    <property type="match status" value="1"/>
</dbReference>
<evidence type="ECO:0000256" key="1">
    <source>
        <dbReference type="ARBA" id="ARBA00004651"/>
    </source>
</evidence>
<keyword evidence="9" id="KW-1185">Reference proteome</keyword>
<evidence type="ECO:0000256" key="4">
    <source>
        <dbReference type="ARBA" id="ARBA00022989"/>
    </source>
</evidence>
<evidence type="ECO:0000256" key="5">
    <source>
        <dbReference type="ARBA" id="ARBA00023136"/>
    </source>
</evidence>
<dbReference type="AlphaFoldDB" id="A0A939QJH0"/>
<feature type="domain" description="Major facilitator superfamily (MFS) profile" evidence="7">
    <location>
        <begin position="23"/>
        <end position="401"/>
    </location>
</feature>
<feature type="transmembrane region" description="Helical" evidence="6">
    <location>
        <begin position="150"/>
        <end position="174"/>
    </location>
</feature>
<dbReference type="InterPro" id="IPR052983">
    <property type="entry name" value="MFS_Riboflavin_Transporter"/>
</dbReference>
<feature type="transmembrane region" description="Helical" evidence="6">
    <location>
        <begin position="55"/>
        <end position="78"/>
    </location>
</feature>
<feature type="transmembrane region" description="Helical" evidence="6">
    <location>
        <begin position="180"/>
        <end position="199"/>
    </location>
</feature>
<reference evidence="8" key="1">
    <citation type="submission" date="2021-03" db="EMBL/GenBank/DDBJ databases">
        <title>Microbacterium sp. nov., a novel actinobacterium isolated from cow dung.</title>
        <authorList>
            <person name="Zhang L."/>
        </authorList>
    </citation>
    <scope>NUCLEOTIDE SEQUENCE</scope>
    <source>
        <strain evidence="8">NEAU-LLB</strain>
    </source>
</reference>
<feature type="transmembrane region" description="Helical" evidence="6">
    <location>
        <begin position="346"/>
        <end position="366"/>
    </location>
</feature>
<evidence type="ECO:0000313" key="9">
    <source>
        <dbReference type="Proteomes" id="UP000680132"/>
    </source>
</evidence>
<name>A0A939QJH0_9MICO</name>
<dbReference type="PANTHER" id="PTHR43385:SF1">
    <property type="entry name" value="RIBOFLAVIN TRANSPORTER RIBJ"/>
    <property type="match status" value="1"/>
</dbReference>
<keyword evidence="3 6" id="KW-0812">Transmembrane</keyword>
<evidence type="ECO:0000256" key="3">
    <source>
        <dbReference type="ARBA" id="ARBA00022692"/>
    </source>
</evidence>
<evidence type="ECO:0000256" key="6">
    <source>
        <dbReference type="SAM" id="Phobius"/>
    </source>
</evidence>
<evidence type="ECO:0000256" key="2">
    <source>
        <dbReference type="ARBA" id="ARBA00022448"/>
    </source>
</evidence>
<dbReference type="EMBL" id="JAGFOA010000001">
    <property type="protein sequence ID" value="MBO3661960.1"/>
    <property type="molecule type" value="Genomic_DNA"/>
</dbReference>